<evidence type="ECO:0000313" key="1">
    <source>
        <dbReference type="EMBL" id="KIH62776.1"/>
    </source>
</evidence>
<dbReference type="SUPFAM" id="SSF54060">
    <property type="entry name" value="His-Me finger endonucleases"/>
    <property type="match status" value="1"/>
</dbReference>
<dbReference type="EMBL" id="KN729086">
    <property type="protein sequence ID" value="KIH62776.1"/>
    <property type="molecule type" value="Genomic_DNA"/>
</dbReference>
<reference evidence="1 2" key="1">
    <citation type="submission" date="2013-12" db="EMBL/GenBank/DDBJ databases">
        <title>Draft genome of the parsitic nematode Ancylostoma duodenale.</title>
        <authorList>
            <person name="Mitreva M."/>
        </authorList>
    </citation>
    <scope>NUCLEOTIDE SEQUENCE [LARGE SCALE GENOMIC DNA]</scope>
    <source>
        <strain evidence="1 2">Zhejiang</strain>
    </source>
</reference>
<dbReference type="InterPro" id="IPR017850">
    <property type="entry name" value="Alkaline_phosphatase_core_sf"/>
</dbReference>
<gene>
    <name evidence="1" type="ORF">ANCDUO_06938</name>
</gene>
<dbReference type="Gene3D" id="3.40.570.10">
    <property type="entry name" value="Extracellular Endonuclease, subunit A"/>
    <property type="match status" value="1"/>
</dbReference>
<dbReference type="Gene3D" id="3.40.720.10">
    <property type="entry name" value="Alkaline Phosphatase, subunit A"/>
    <property type="match status" value="1"/>
</dbReference>
<dbReference type="InterPro" id="IPR044929">
    <property type="entry name" value="DNA/RNA_non-sp_Endonuclease_sf"/>
</dbReference>
<name>A0A0C2H0A4_9BILA</name>
<organism evidence="1 2">
    <name type="scientific">Ancylostoma duodenale</name>
    <dbReference type="NCBI Taxonomy" id="51022"/>
    <lineage>
        <taxon>Eukaryota</taxon>
        <taxon>Metazoa</taxon>
        <taxon>Ecdysozoa</taxon>
        <taxon>Nematoda</taxon>
        <taxon>Chromadorea</taxon>
        <taxon>Rhabditida</taxon>
        <taxon>Rhabditina</taxon>
        <taxon>Rhabditomorpha</taxon>
        <taxon>Strongyloidea</taxon>
        <taxon>Ancylostomatidae</taxon>
        <taxon>Ancylostomatinae</taxon>
        <taxon>Ancylostoma</taxon>
    </lineage>
</organism>
<dbReference type="Proteomes" id="UP000054047">
    <property type="component" value="Unassembled WGS sequence"/>
</dbReference>
<keyword evidence="2" id="KW-1185">Reference proteome</keyword>
<evidence type="ECO:0008006" key="3">
    <source>
        <dbReference type="Google" id="ProtNLM"/>
    </source>
</evidence>
<dbReference type="AlphaFoldDB" id="A0A0C2H0A4"/>
<dbReference type="InterPro" id="IPR044925">
    <property type="entry name" value="His-Me_finger_sf"/>
</dbReference>
<evidence type="ECO:0000313" key="2">
    <source>
        <dbReference type="Proteomes" id="UP000054047"/>
    </source>
</evidence>
<dbReference type="OrthoDB" id="5835412at2759"/>
<proteinExistence type="predicted"/>
<accession>A0A0C2H0A4</accession>
<sequence>MHTIMFAQGPSLKQNVVLPPFQLVEYMNLWRKLLKLPQMETDGEPAFMDLALDTQDSYLTRQTIPSILYEIILLPRYYCNARFFSGTYTVTLLEVYSNNDNEQLLTPNCNYNLLKPKAKCDRPDLSTEDTEVQFRSLSAVRGREILKPLNDYTAKIVTKLGKVVSITGTAYDDDYDGKHSTTPSKSPYPTHLYRILLTCENEWSEEGAYCTNATDTKVLSFVFPHMNGNTNCLNRKDLLLQYTATVRQIETLTGIYFNFTKIPEMEQLLLKMHISTKIW</sequence>
<protein>
    <recommendedName>
        <fullName evidence="3">DNA/RNA non-specific endonuclease domain-containing protein</fullName>
    </recommendedName>
</protein>